<keyword evidence="1" id="KW-0472">Membrane</keyword>
<proteinExistence type="predicted"/>
<feature type="transmembrane region" description="Helical" evidence="1">
    <location>
        <begin position="23"/>
        <end position="43"/>
    </location>
</feature>
<keyword evidence="1" id="KW-1133">Transmembrane helix</keyword>
<comment type="caution">
    <text evidence="2">The sequence shown here is derived from an EMBL/GenBank/DDBJ whole genome shotgun (WGS) entry which is preliminary data.</text>
</comment>
<name>A0ABQ2GE93_9DEIO</name>
<evidence type="ECO:0000256" key="1">
    <source>
        <dbReference type="SAM" id="Phobius"/>
    </source>
</evidence>
<sequence length="54" mass="6135">MAFEMVKGDVGLDQYEVRSWVGWYRHITLAMLAHAFLTVVTAHEKRGGQPTTKT</sequence>
<keyword evidence="3" id="KW-1185">Reference proteome</keyword>
<gene>
    <name evidence="2" type="ORF">GCM10010840_30330</name>
</gene>
<evidence type="ECO:0000313" key="3">
    <source>
        <dbReference type="Proteomes" id="UP000639973"/>
    </source>
</evidence>
<organism evidence="2 3">
    <name type="scientific">Deinococcus aerolatus</name>
    <dbReference type="NCBI Taxonomy" id="522487"/>
    <lineage>
        <taxon>Bacteria</taxon>
        <taxon>Thermotogati</taxon>
        <taxon>Deinococcota</taxon>
        <taxon>Deinococci</taxon>
        <taxon>Deinococcales</taxon>
        <taxon>Deinococcaceae</taxon>
        <taxon>Deinococcus</taxon>
    </lineage>
</organism>
<dbReference type="EMBL" id="BMOL01000018">
    <property type="protein sequence ID" value="GGL90222.1"/>
    <property type="molecule type" value="Genomic_DNA"/>
</dbReference>
<protein>
    <recommendedName>
        <fullName evidence="4">Transposase</fullName>
    </recommendedName>
</protein>
<keyword evidence="1" id="KW-0812">Transmembrane</keyword>
<reference evidence="3" key="1">
    <citation type="journal article" date="2019" name="Int. J. Syst. Evol. Microbiol.">
        <title>The Global Catalogue of Microorganisms (GCM) 10K type strain sequencing project: providing services to taxonomists for standard genome sequencing and annotation.</title>
        <authorList>
            <consortium name="The Broad Institute Genomics Platform"/>
            <consortium name="The Broad Institute Genome Sequencing Center for Infectious Disease"/>
            <person name="Wu L."/>
            <person name="Ma J."/>
        </authorList>
    </citation>
    <scope>NUCLEOTIDE SEQUENCE [LARGE SCALE GENOMIC DNA]</scope>
    <source>
        <strain evidence="3">JCM 15442</strain>
    </source>
</reference>
<dbReference type="Proteomes" id="UP000639973">
    <property type="component" value="Unassembled WGS sequence"/>
</dbReference>
<evidence type="ECO:0000313" key="2">
    <source>
        <dbReference type="EMBL" id="GGL90222.1"/>
    </source>
</evidence>
<accession>A0ABQ2GE93</accession>
<evidence type="ECO:0008006" key="4">
    <source>
        <dbReference type="Google" id="ProtNLM"/>
    </source>
</evidence>